<evidence type="ECO:0000313" key="3">
    <source>
        <dbReference type="EMBL" id="RUO22425.1"/>
    </source>
</evidence>
<feature type="region of interest" description="Disordered" evidence="1">
    <location>
        <begin position="1"/>
        <end position="23"/>
    </location>
</feature>
<dbReference type="Pfam" id="PF13148">
    <property type="entry name" value="DUF3987"/>
    <property type="match status" value="1"/>
</dbReference>
<dbReference type="Pfam" id="PF22763">
    <property type="entry name" value="NrS1-1_pol-like_HBD"/>
    <property type="match status" value="1"/>
</dbReference>
<sequence length="858" mass="95460">MQTKKEAPAATEASDLNKPNSANYTQYQQEALAQGYKPRTVNEDVIELSVPGEIQDVEQWIVWQYQPNPGKQKPKKMPLRVVKAGFENGDVADAKTYMSFERALNLYRSNSELDGIGFALTESDPYTVADLDSCFSIDSGIDTWAQEKIAKAASWTELTPSEQGFHIVVKADVQGMKSKSKNYHDSKLELYRTGRFFTVTGNLLEQHVQHCEISDGQSFIECEHKAIVKAQNSSSNTPKAAHQNKPLSDAKAVLDVIAAVASKGGKGAPNAEQFLYLHNSGFSGEDHSADDLSYLNTAAFYTGKNAELMRELYLSSALYRPKSEREDYVQRSIDKAISGTQNVFEGASRYFRNEDEQPQHPSAWPEVVDPFSEYVTRQFPIKVLPKSIQDLCAQLSNQSGFDKGAYAFCFISAASALMDHTAKLGMRIMSQPPILWFALVSPSGGGKSPVMNAAMRFVRTHHDQQAKDSKAALERWAKACKAAKNTEETPPPKPPWRQTIIQDTTVEALATACADNPKGVIFYADELTGFIGQMDAYSSGGAASKDRGVYLSAFDGGAKTINRKNQQHPMVVDNLSLSILAGVQPEKLAEMYSQRGGGSSDGLFQRFMVYAMKEQQDVDYTAEIDPFTETSVSNLFQWLNEWKEAGFFHARGVHLSPQALPRLQQYHNDMKTIAQRTASARQAEHYNKYPGYVGRIAVVLHYLRCSAKGEYEQEVSLATLEDAIELMGALFSHSDAVYQVIERQAGGAGDLMRSAAEAILSKKWETFKRGDLTRNATGWREEKDRNKTENAIDLLIEFGWIADVTPAPVDGKRGRRSDGLFAVNPQVHDKFQHKAERIVQMRKERYEAIKRAGADRVA</sequence>
<comment type="caution">
    <text evidence="3">The sequence shown here is derived from an EMBL/GenBank/DDBJ whole genome shotgun (WGS) entry which is preliminary data.</text>
</comment>
<dbReference type="EMBL" id="PIPJ01000002">
    <property type="protein sequence ID" value="RUO22425.1"/>
    <property type="molecule type" value="Genomic_DNA"/>
</dbReference>
<evidence type="ECO:0000256" key="1">
    <source>
        <dbReference type="SAM" id="MobiDB-lite"/>
    </source>
</evidence>
<evidence type="ECO:0000259" key="2">
    <source>
        <dbReference type="Pfam" id="PF22763"/>
    </source>
</evidence>
<reference evidence="4" key="1">
    <citation type="journal article" date="2018" name="Front. Microbiol.">
        <title>Genome-Based Analysis Reveals the Taxonomy and Diversity of the Family Idiomarinaceae.</title>
        <authorList>
            <person name="Liu Y."/>
            <person name="Lai Q."/>
            <person name="Shao Z."/>
        </authorList>
    </citation>
    <scope>NUCLEOTIDE SEQUENCE [LARGE SCALE GENOMIC DNA]</scope>
    <source>
        <strain evidence="4">GBPy7</strain>
    </source>
</reference>
<protein>
    <recommendedName>
        <fullName evidence="2">NrS-1 polymerase-like HBD domain-containing protein</fullName>
    </recommendedName>
</protein>
<dbReference type="InterPro" id="IPR025048">
    <property type="entry name" value="DUF3987"/>
</dbReference>
<dbReference type="Proteomes" id="UP000288395">
    <property type="component" value="Unassembled WGS sequence"/>
</dbReference>
<feature type="domain" description="NrS-1 polymerase-like HBD" evidence="2">
    <location>
        <begin position="287"/>
        <end position="345"/>
    </location>
</feature>
<dbReference type="RefSeq" id="WP_126765969.1">
    <property type="nucleotide sequence ID" value="NZ_PIPJ01000002.1"/>
</dbReference>
<evidence type="ECO:0000313" key="4">
    <source>
        <dbReference type="Proteomes" id="UP000288395"/>
    </source>
</evidence>
<dbReference type="InterPro" id="IPR054468">
    <property type="entry name" value="NrSPol-like_HBD"/>
</dbReference>
<proteinExistence type="predicted"/>
<name>A0A432W084_9GAMM</name>
<keyword evidence="4" id="KW-1185">Reference proteome</keyword>
<dbReference type="AlphaFoldDB" id="A0A432W084"/>
<accession>A0A432W084</accession>
<gene>
    <name evidence="3" type="ORF">CWE08_04390</name>
</gene>
<dbReference type="OrthoDB" id="784829at2"/>
<organism evidence="3 4">
    <name type="scientific">Aliidiomarina iranensis</name>
    <dbReference type="NCBI Taxonomy" id="1434071"/>
    <lineage>
        <taxon>Bacteria</taxon>
        <taxon>Pseudomonadati</taxon>
        <taxon>Pseudomonadota</taxon>
        <taxon>Gammaproteobacteria</taxon>
        <taxon>Alteromonadales</taxon>
        <taxon>Idiomarinaceae</taxon>
        <taxon>Aliidiomarina</taxon>
    </lineage>
</organism>